<reference evidence="3 6" key="3">
    <citation type="submission" date="2016-08" db="EMBL/GenBank/DDBJ databases">
        <authorList>
            <person name="Seilhamer J.J."/>
        </authorList>
    </citation>
    <scope>NUCLEOTIDE SEQUENCE [LARGE SCALE GENOMIC DNA]</scope>
    <source>
        <strain evidence="3 6">NML150140-1</strain>
    </source>
</reference>
<name>A0A1E3A2A5_9FIRM</name>
<dbReference type="Proteomes" id="UP000094869">
    <property type="component" value="Unassembled WGS sequence"/>
</dbReference>
<dbReference type="InterPro" id="IPR024383">
    <property type="entry name" value="DUF3849"/>
</dbReference>
<gene>
    <name evidence="3" type="ORF">BEI59_09760</name>
    <name evidence="2" type="ORF">BEI61_05508</name>
    <name evidence="4" type="ORF">BEI63_02050</name>
</gene>
<evidence type="ECO:0000259" key="1">
    <source>
        <dbReference type="Pfam" id="PF12960"/>
    </source>
</evidence>
<comment type="caution">
    <text evidence="2">The sequence shown here is derived from an EMBL/GenBank/DDBJ whole genome shotgun (WGS) entry which is preliminary data.</text>
</comment>
<evidence type="ECO:0000313" key="3">
    <source>
        <dbReference type="EMBL" id="ODR53130.1"/>
    </source>
</evidence>
<accession>A0A1E3A2A5</accession>
<dbReference type="Proteomes" id="UP000094271">
    <property type="component" value="Unassembled WGS sequence"/>
</dbReference>
<dbReference type="OrthoDB" id="9806961at2"/>
<evidence type="ECO:0000313" key="5">
    <source>
        <dbReference type="Proteomes" id="UP000094067"/>
    </source>
</evidence>
<reference evidence="2 5" key="1">
    <citation type="submission" date="2016-07" db="EMBL/GenBank/DDBJ databases">
        <title>Characterization of isolates of Eisenbergiella tayi derived from blood cultures, using whole genome sequencing.</title>
        <authorList>
            <person name="Burdz T."/>
            <person name="Wiebe D."/>
            <person name="Huynh C."/>
            <person name="Bernard K."/>
        </authorList>
    </citation>
    <scope>NUCLEOTIDE SEQUENCE [LARGE SCALE GENOMIC DNA]</scope>
    <source>
        <strain evidence="2 5">NML 110608</strain>
    </source>
</reference>
<proteinExistence type="predicted"/>
<keyword evidence="7" id="KW-1185">Reference proteome</keyword>
<feature type="domain" description="DUF3849" evidence="1">
    <location>
        <begin position="7"/>
        <end position="126"/>
    </location>
</feature>
<protein>
    <recommendedName>
        <fullName evidence="1">DUF3849 domain-containing protein</fullName>
    </recommendedName>
</protein>
<evidence type="ECO:0000313" key="4">
    <source>
        <dbReference type="EMBL" id="ODR61226.1"/>
    </source>
</evidence>
<dbReference type="AlphaFoldDB" id="A0A1E3A2A5"/>
<sequence length="160" mass="18283">MYATIPVYYPSLEEASRNGEAALLCDSYNISLSCRNFIQDKAMTAFNTRELDEFIQELVENYGIERAMYVLSRTIQFSDWDARFDKAVLDRAKGFDFPDSAVKRPEHQVDPTGRYVTDIDPCVVNAVFVGLMGLEEEQEKTNCIEDNKLMELDEDIAAEL</sequence>
<dbReference type="EMBL" id="MCGH01000004">
    <property type="protein sequence ID" value="ODM02346.1"/>
    <property type="molecule type" value="Genomic_DNA"/>
</dbReference>
<dbReference type="Proteomes" id="UP000094067">
    <property type="component" value="Unassembled WGS sequence"/>
</dbReference>
<dbReference type="EMBL" id="MEHA01000005">
    <property type="protein sequence ID" value="ODR53130.1"/>
    <property type="molecule type" value="Genomic_DNA"/>
</dbReference>
<evidence type="ECO:0000313" key="2">
    <source>
        <dbReference type="EMBL" id="ODM02346.1"/>
    </source>
</evidence>
<organism evidence="2 5">
    <name type="scientific">Eisenbergiella tayi</name>
    <dbReference type="NCBI Taxonomy" id="1432052"/>
    <lineage>
        <taxon>Bacteria</taxon>
        <taxon>Bacillati</taxon>
        <taxon>Bacillota</taxon>
        <taxon>Clostridia</taxon>
        <taxon>Lachnospirales</taxon>
        <taxon>Lachnospiraceae</taxon>
        <taxon>Eisenbergiella</taxon>
    </lineage>
</organism>
<evidence type="ECO:0000313" key="7">
    <source>
        <dbReference type="Proteomes" id="UP000094869"/>
    </source>
</evidence>
<dbReference type="EMBL" id="MEHD01000007">
    <property type="protein sequence ID" value="ODR61226.1"/>
    <property type="molecule type" value="Genomic_DNA"/>
</dbReference>
<reference evidence="4 7" key="2">
    <citation type="submission" date="2016-08" db="EMBL/GenBank/DDBJ databases">
        <title>Characterization of Isolates of Eisenbergiella tayi Derived from Blood Cultures, Using Whole Genome Sequencing.</title>
        <authorList>
            <person name="Bernier A.-M."/>
            <person name="Burdz T."/>
            <person name="Wiebe D."/>
            <person name="Bernard K."/>
        </authorList>
    </citation>
    <scope>NUCLEOTIDE SEQUENCE [LARGE SCALE GENOMIC DNA]</scope>
    <source>
        <strain evidence="4 7">NML120146</strain>
    </source>
</reference>
<evidence type="ECO:0000313" key="6">
    <source>
        <dbReference type="Proteomes" id="UP000094271"/>
    </source>
</evidence>
<dbReference type="Pfam" id="PF12960">
    <property type="entry name" value="DUF3849"/>
    <property type="match status" value="1"/>
</dbReference>